<sequence>MLYTQSACCEGSCAPWTLEGARMCYELGPKWGIKTVLIKAGGVKTPIWDKSLANSGSQIQALDQAAVEPYRGMIEEIADVSRRAEEGGITAEEVAATIEEALTSPNPRSRYLIGNGAERDMTARRLLPDWLWDRLLLGQLQKTNEPWQHIESPFIHIDTVGGDGEGEGGSGSGAGEGGRRADAEGGDAGEEEEGADGGRGGRKKRRGGQEPEQRQSQEEGDAGDLGVQEGEGEDGDEDGGGDGRRRKSAGAAGLGPGSARAAQAAAAAREAARRRRAHAAAMQGRFRHEASDALRHFLHARNLREAADLHRQLLRVLALQQAGAALGPAATAGGGAAAAGGTLAEELAAAAREIVAAMAVPTATAAAAAVGSAGRGAAAAAATAAAAALSGPAASAAAGVAALLPERVAAVLRRALAAGWADQVARRMRSAEYLAQLGESRRKRHAVRYQPACVGVGADAGGGDEGGGDDAAVFLHPRSALHAAAPELLVYCSLLRTDKRPYMVGLTSIEAEWLAESGTPLCVLSAGVLPDPAPAYKGPPVDGVVAWREAAYGLHAWPLPPVAAPHPDAAERAAVFGAALLEGRVLPGLAELRPLLAASPAMMLRPELRGVARVGELVGALSRRRIDSRRSLAAAWAADPTALQRELAAWVSKHQQALLLRLWPRLLQEAAAPAAAGAERKQQIQQRKERGREGKAAAPAASGGKNAKKKAGKA</sequence>
<evidence type="ECO:0000256" key="2">
    <source>
        <dbReference type="SAM" id="MobiDB-lite"/>
    </source>
</evidence>
<evidence type="ECO:0000259" key="4">
    <source>
        <dbReference type="Pfam" id="PF23362"/>
    </source>
</evidence>
<dbReference type="Pfam" id="PF07717">
    <property type="entry name" value="OB_NTP_bind"/>
    <property type="match status" value="1"/>
</dbReference>
<evidence type="ECO:0000259" key="3">
    <source>
        <dbReference type="Pfam" id="PF07717"/>
    </source>
</evidence>
<feature type="region of interest" description="Disordered" evidence="2">
    <location>
        <begin position="673"/>
        <end position="714"/>
    </location>
</feature>
<feature type="compositionally biased region" description="Gly residues" evidence="2">
    <location>
        <begin position="161"/>
        <end position="176"/>
    </location>
</feature>
<dbReference type="EMBL" id="LSYV01000007">
    <property type="protein sequence ID" value="KXZ53731.1"/>
    <property type="molecule type" value="Genomic_DNA"/>
</dbReference>
<keyword evidence="1" id="KW-0547">Nucleotide-binding</keyword>
<keyword evidence="1" id="KW-0067">ATP-binding</keyword>
<organism evidence="5 6">
    <name type="scientific">Gonium pectorale</name>
    <name type="common">Green alga</name>
    <dbReference type="NCBI Taxonomy" id="33097"/>
    <lineage>
        <taxon>Eukaryota</taxon>
        <taxon>Viridiplantae</taxon>
        <taxon>Chlorophyta</taxon>
        <taxon>core chlorophytes</taxon>
        <taxon>Chlorophyceae</taxon>
        <taxon>CS clade</taxon>
        <taxon>Chlamydomonadales</taxon>
        <taxon>Volvocaceae</taxon>
        <taxon>Gonium</taxon>
    </lineage>
</organism>
<feature type="compositionally biased region" description="Acidic residues" evidence="2">
    <location>
        <begin position="184"/>
        <end position="195"/>
    </location>
</feature>
<evidence type="ECO:0000256" key="1">
    <source>
        <dbReference type="ARBA" id="ARBA00022806"/>
    </source>
</evidence>
<dbReference type="Gene3D" id="3.40.50.720">
    <property type="entry name" value="NAD(P)-binding Rossmann-like Domain"/>
    <property type="match status" value="1"/>
</dbReference>
<dbReference type="GO" id="GO:0004386">
    <property type="term" value="F:helicase activity"/>
    <property type="evidence" value="ECO:0007669"/>
    <property type="project" value="UniProtKB-KW"/>
</dbReference>
<dbReference type="AlphaFoldDB" id="A0A150GV72"/>
<dbReference type="Proteomes" id="UP000075714">
    <property type="component" value="Unassembled WGS sequence"/>
</dbReference>
<feature type="compositionally biased region" description="Low complexity" evidence="2">
    <location>
        <begin position="696"/>
        <end position="705"/>
    </location>
</feature>
<feature type="domain" description="DEAD-box helicase OB fold" evidence="3">
    <location>
        <begin position="412"/>
        <end position="517"/>
    </location>
</feature>
<dbReference type="InterPro" id="IPR011709">
    <property type="entry name" value="DEAD-box_helicase_OB_fold"/>
</dbReference>
<feature type="compositionally biased region" description="Basic and acidic residues" evidence="2">
    <location>
        <begin position="207"/>
        <end position="217"/>
    </location>
</feature>
<proteinExistence type="predicted"/>
<reference evidence="6" key="1">
    <citation type="journal article" date="2016" name="Nat. Commun.">
        <title>The Gonium pectorale genome demonstrates co-option of cell cycle regulation during the evolution of multicellularity.</title>
        <authorList>
            <person name="Hanschen E.R."/>
            <person name="Marriage T.N."/>
            <person name="Ferris P.J."/>
            <person name="Hamaji T."/>
            <person name="Toyoda A."/>
            <person name="Fujiyama A."/>
            <person name="Neme R."/>
            <person name="Noguchi H."/>
            <person name="Minakuchi Y."/>
            <person name="Suzuki M."/>
            <person name="Kawai-Toyooka H."/>
            <person name="Smith D.R."/>
            <person name="Sparks H."/>
            <person name="Anderson J."/>
            <person name="Bakaric R."/>
            <person name="Luria V."/>
            <person name="Karger A."/>
            <person name="Kirschner M.W."/>
            <person name="Durand P.M."/>
            <person name="Michod R.E."/>
            <person name="Nozaki H."/>
            <person name="Olson B.J."/>
        </authorList>
    </citation>
    <scope>NUCLEOTIDE SEQUENCE [LARGE SCALE GENOMIC DNA]</scope>
    <source>
        <strain evidence="6">NIES-2863</strain>
    </source>
</reference>
<accession>A0A150GV72</accession>
<keyword evidence="1" id="KW-0347">Helicase</keyword>
<dbReference type="STRING" id="33097.A0A150GV72"/>
<protein>
    <submittedName>
        <fullName evidence="5">Uncharacterized protein</fullName>
    </submittedName>
</protein>
<keyword evidence="1" id="KW-0378">Hydrolase</keyword>
<dbReference type="Pfam" id="PF23362">
    <property type="entry name" value="DHX37_C"/>
    <property type="match status" value="1"/>
</dbReference>
<feature type="compositionally biased region" description="Acidic residues" evidence="2">
    <location>
        <begin position="230"/>
        <end position="240"/>
    </location>
</feature>
<dbReference type="OrthoDB" id="10253254at2759"/>
<feature type="domain" description="ATP-dependent RNA helicase DHX37-like C-terminal" evidence="4">
    <location>
        <begin position="589"/>
        <end position="665"/>
    </location>
</feature>
<dbReference type="InterPro" id="IPR056371">
    <property type="entry name" value="DHX37-like_C"/>
</dbReference>
<name>A0A150GV72_GONPE</name>
<evidence type="ECO:0000313" key="6">
    <source>
        <dbReference type="Proteomes" id="UP000075714"/>
    </source>
</evidence>
<comment type="caution">
    <text evidence="5">The sequence shown here is derived from an EMBL/GenBank/DDBJ whole genome shotgun (WGS) entry which is preliminary data.</text>
</comment>
<feature type="compositionally biased region" description="Basic and acidic residues" evidence="2">
    <location>
        <begin position="678"/>
        <end position="695"/>
    </location>
</feature>
<gene>
    <name evidence="5" type="ORF">GPECTOR_6g648</name>
</gene>
<keyword evidence="6" id="KW-1185">Reference proteome</keyword>
<feature type="region of interest" description="Disordered" evidence="2">
    <location>
        <begin position="158"/>
        <end position="261"/>
    </location>
</feature>
<evidence type="ECO:0000313" key="5">
    <source>
        <dbReference type="EMBL" id="KXZ53731.1"/>
    </source>
</evidence>